<dbReference type="InterPro" id="IPR006016">
    <property type="entry name" value="UspA"/>
</dbReference>
<evidence type="ECO:0000313" key="3">
    <source>
        <dbReference type="EMBL" id="MDG4946396.1"/>
    </source>
</evidence>
<dbReference type="RefSeq" id="WP_304420798.1">
    <property type="nucleotide sequence ID" value="NZ_JANCMU010000004.1"/>
</dbReference>
<dbReference type="Gene3D" id="3.40.50.12370">
    <property type="match status" value="1"/>
</dbReference>
<organism evidence="3 4">
    <name type="scientific">Profundicola chukchiensis</name>
    <dbReference type="NCBI Taxonomy" id="2961959"/>
    <lineage>
        <taxon>Bacteria</taxon>
        <taxon>Pseudomonadati</taxon>
        <taxon>Bacteroidota</taxon>
        <taxon>Flavobacteriia</taxon>
        <taxon>Flavobacteriales</taxon>
        <taxon>Weeksellaceae</taxon>
        <taxon>Profundicola</taxon>
    </lineage>
</organism>
<sequence length="300" mass="34089">MTQKIKLDNELTLMVALDLTEMDAILLSYVSFLCKVWNIKQLYFTHNIKQYKIYDLYDEFLEEGITIEDIVDRGIQKSVDKHYTAEIPHTVIITTDDYTESILTHLAKKYHVDIMVTGKKDELQGTGALSQKLVRMLDSHVLLVPEEAKHNMGNVLVPTDFSLASARCFDVADSLVARSGGNIEALHVYNIPSFFFPYINTKKAIDKTEKHLREKVKQFRTKHKIADSIPFRYIDREDMSVVDAIEAHAEKGAFDIIVISARGGSNITALFVGSITNDLLIRNIHMPLLITRSRSTSRAK</sequence>
<evidence type="ECO:0000259" key="2">
    <source>
        <dbReference type="Pfam" id="PF00582"/>
    </source>
</evidence>
<keyword evidence="4" id="KW-1185">Reference proteome</keyword>
<dbReference type="Pfam" id="PF00582">
    <property type="entry name" value="Usp"/>
    <property type="match status" value="1"/>
</dbReference>
<protein>
    <submittedName>
        <fullName evidence="3">Universal stress protein</fullName>
    </submittedName>
</protein>
<proteinExistence type="inferred from homology"/>
<dbReference type="SUPFAM" id="SSF52402">
    <property type="entry name" value="Adenine nucleotide alpha hydrolases-like"/>
    <property type="match status" value="1"/>
</dbReference>
<name>A0A9X4RV77_9FLAO</name>
<dbReference type="CDD" id="cd00293">
    <property type="entry name" value="USP-like"/>
    <property type="match status" value="1"/>
</dbReference>
<dbReference type="PANTHER" id="PTHR46268:SF6">
    <property type="entry name" value="UNIVERSAL STRESS PROTEIN UP12"/>
    <property type="match status" value="1"/>
</dbReference>
<accession>A0A9X4RV77</accession>
<reference evidence="3" key="1">
    <citation type="submission" date="2022-07" db="EMBL/GenBank/DDBJ databases">
        <title>Description and genome-wide analysis of Profundicola chukchiensis gen. nov., sp. nov., marine bacteria isolated from bottom sediments of the Chukchi Sea.</title>
        <authorList>
            <person name="Romanenko L."/>
            <person name="Otstavnykh N."/>
            <person name="Kurilenko V."/>
            <person name="Eremeev V."/>
            <person name="Velansky P."/>
            <person name="Mikhailov V."/>
            <person name="Isaeva M."/>
        </authorList>
    </citation>
    <scope>NUCLEOTIDE SEQUENCE</scope>
    <source>
        <strain evidence="3">KMM 9713</strain>
    </source>
</reference>
<evidence type="ECO:0000313" key="4">
    <source>
        <dbReference type="Proteomes" id="UP001152599"/>
    </source>
</evidence>
<comment type="caution">
    <text evidence="3">The sequence shown here is derived from an EMBL/GenBank/DDBJ whole genome shotgun (WGS) entry which is preliminary data.</text>
</comment>
<dbReference type="Proteomes" id="UP001152599">
    <property type="component" value="Unassembled WGS sequence"/>
</dbReference>
<gene>
    <name evidence="3" type="ORF">NMK71_08215</name>
</gene>
<dbReference type="PANTHER" id="PTHR46268">
    <property type="entry name" value="STRESS RESPONSE PROTEIN NHAX"/>
    <property type="match status" value="1"/>
</dbReference>
<comment type="similarity">
    <text evidence="1">Belongs to the universal stress protein A family.</text>
</comment>
<dbReference type="AlphaFoldDB" id="A0A9X4RV77"/>
<evidence type="ECO:0000256" key="1">
    <source>
        <dbReference type="ARBA" id="ARBA00008791"/>
    </source>
</evidence>
<dbReference type="EMBL" id="JANCMU010000004">
    <property type="protein sequence ID" value="MDG4946396.1"/>
    <property type="molecule type" value="Genomic_DNA"/>
</dbReference>
<feature type="domain" description="UspA" evidence="2">
    <location>
        <begin position="153"/>
        <end position="292"/>
    </location>
</feature>